<evidence type="ECO:0000256" key="2">
    <source>
        <dbReference type="ARBA" id="ARBA00012052"/>
    </source>
</evidence>
<comment type="catalytic activity">
    <reaction evidence="10">
        <text>4-CDP-2-C-methyl-D-erythritol + ATP = 4-CDP-2-C-methyl-D-erythritol 2-phosphate + ADP + H(+)</text>
        <dbReference type="Rhea" id="RHEA:18437"/>
        <dbReference type="ChEBI" id="CHEBI:15378"/>
        <dbReference type="ChEBI" id="CHEBI:30616"/>
        <dbReference type="ChEBI" id="CHEBI:57823"/>
        <dbReference type="ChEBI" id="CHEBI:57919"/>
        <dbReference type="ChEBI" id="CHEBI:456216"/>
        <dbReference type="EC" id="2.7.1.148"/>
    </reaction>
</comment>
<dbReference type="HAMAP" id="MF_00061">
    <property type="entry name" value="IspE"/>
    <property type="match status" value="1"/>
</dbReference>
<evidence type="ECO:0000313" key="13">
    <source>
        <dbReference type="EMBL" id="SMX23051.1"/>
    </source>
</evidence>
<dbReference type="Proteomes" id="UP000201838">
    <property type="component" value="Unassembled WGS sequence"/>
</dbReference>
<keyword evidence="7 10" id="KW-0067">ATP-binding</keyword>
<dbReference type="Gene3D" id="3.30.70.890">
    <property type="entry name" value="GHMP kinase, C-terminal domain"/>
    <property type="match status" value="1"/>
</dbReference>
<organism evidence="13 14">
    <name type="scientific">Boseongicola aestuarii</name>
    <dbReference type="NCBI Taxonomy" id="1470561"/>
    <lineage>
        <taxon>Bacteria</taxon>
        <taxon>Pseudomonadati</taxon>
        <taxon>Pseudomonadota</taxon>
        <taxon>Alphaproteobacteria</taxon>
        <taxon>Rhodobacterales</taxon>
        <taxon>Paracoccaceae</taxon>
        <taxon>Boseongicola</taxon>
    </lineage>
</organism>
<evidence type="ECO:0000313" key="14">
    <source>
        <dbReference type="Proteomes" id="UP000201838"/>
    </source>
</evidence>
<keyword evidence="14" id="KW-1185">Reference proteome</keyword>
<dbReference type="SUPFAM" id="SSF55060">
    <property type="entry name" value="GHMP Kinase, C-terminal domain"/>
    <property type="match status" value="1"/>
</dbReference>
<feature type="domain" description="GHMP kinase C-terminal" evidence="12">
    <location>
        <begin position="217"/>
        <end position="277"/>
    </location>
</feature>
<dbReference type="EMBL" id="FXXQ01000002">
    <property type="protein sequence ID" value="SMX23051.1"/>
    <property type="molecule type" value="Genomic_DNA"/>
</dbReference>
<sequence length="301" mass="31484">MVKVFAPAKINLTLHITGQRDDGYHELDSLVTFATVGDELWLVEAGINSLTVEGPEAAGVPADMNNLAMKSAQFAGAGRQAAITLTKHLPASSGIGGGSADAAAAWRGMLALGPEGEAQAETQFAMPEILYETQARALVALGADVPMCVISRPLRARGIGEKITLVDLPQVACVLVNPRVPVATPPVFKALEKKDNPPMPEDLPTFADASALIDWLAGQRNDLQGPALSIAPVIGKVLARLAECPGAGLVRMSGSGATCFALFAEIDDAKAAAQAIRDDRPDWWVAGCILGDMFQKSLPVV</sequence>
<keyword evidence="5 10" id="KW-0547">Nucleotide-binding</keyword>
<dbReference type="GO" id="GO:0016114">
    <property type="term" value="P:terpenoid biosynthetic process"/>
    <property type="evidence" value="ECO:0007669"/>
    <property type="project" value="InterPro"/>
</dbReference>
<dbReference type="PIRSF" id="PIRSF010376">
    <property type="entry name" value="IspE"/>
    <property type="match status" value="1"/>
</dbReference>
<keyword evidence="6 10" id="KW-0418">Kinase</keyword>
<dbReference type="AlphaFoldDB" id="A0A238IYD6"/>
<dbReference type="OrthoDB" id="9809438at2"/>
<evidence type="ECO:0000256" key="5">
    <source>
        <dbReference type="ARBA" id="ARBA00022741"/>
    </source>
</evidence>
<reference evidence="13 14" key="1">
    <citation type="submission" date="2017-05" db="EMBL/GenBank/DDBJ databases">
        <authorList>
            <person name="Song R."/>
            <person name="Chenine A.L."/>
            <person name="Ruprecht R.M."/>
        </authorList>
    </citation>
    <scope>NUCLEOTIDE SEQUENCE [LARGE SCALE GENOMIC DNA]</scope>
    <source>
        <strain evidence="13 14">CECT 8489</strain>
    </source>
</reference>
<dbReference type="InterPro" id="IPR004424">
    <property type="entry name" value="IspE"/>
</dbReference>
<keyword evidence="8 10" id="KW-0414">Isoprene biosynthesis</keyword>
<feature type="active site" evidence="10">
    <location>
        <position position="144"/>
    </location>
</feature>
<feature type="active site" evidence="10">
    <location>
        <position position="9"/>
    </location>
</feature>
<evidence type="ECO:0000259" key="12">
    <source>
        <dbReference type="Pfam" id="PF08544"/>
    </source>
</evidence>
<dbReference type="GO" id="GO:0005524">
    <property type="term" value="F:ATP binding"/>
    <property type="evidence" value="ECO:0007669"/>
    <property type="project" value="UniProtKB-UniRule"/>
</dbReference>
<dbReference type="InterPro" id="IPR006204">
    <property type="entry name" value="GHMP_kinase_N_dom"/>
</dbReference>
<feature type="binding site" evidence="10">
    <location>
        <begin position="90"/>
        <end position="100"/>
    </location>
    <ligand>
        <name>ATP</name>
        <dbReference type="ChEBI" id="CHEBI:30616"/>
    </ligand>
</feature>
<dbReference type="EC" id="2.7.1.148" evidence="2 10"/>
<proteinExistence type="inferred from homology"/>
<dbReference type="SUPFAM" id="SSF54211">
    <property type="entry name" value="Ribosomal protein S5 domain 2-like"/>
    <property type="match status" value="1"/>
</dbReference>
<comment type="pathway">
    <text evidence="10">Isoprenoid biosynthesis; isopentenyl diphosphate biosynthesis via DXP pathway; isopentenyl diphosphate from 1-deoxy-D-xylulose 5-phosphate: step 3/6.</text>
</comment>
<evidence type="ECO:0000259" key="11">
    <source>
        <dbReference type="Pfam" id="PF00288"/>
    </source>
</evidence>
<comment type="similarity">
    <text evidence="1 10">Belongs to the GHMP kinase family. IspE subfamily.</text>
</comment>
<dbReference type="GO" id="GO:0050515">
    <property type="term" value="F:4-(cytidine 5'-diphospho)-2-C-methyl-D-erythritol kinase activity"/>
    <property type="evidence" value="ECO:0007669"/>
    <property type="project" value="UniProtKB-UniRule"/>
</dbReference>
<keyword evidence="4 10" id="KW-0808">Transferase</keyword>
<evidence type="ECO:0000256" key="9">
    <source>
        <dbReference type="ARBA" id="ARBA00032554"/>
    </source>
</evidence>
<protein>
    <recommendedName>
        <fullName evidence="3 10">4-diphosphocytidyl-2-C-methyl-D-erythritol kinase</fullName>
        <shortName evidence="10">CMK</shortName>
        <ecNumber evidence="2 10">2.7.1.148</ecNumber>
    </recommendedName>
    <alternativeName>
        <fullName evidence="9 10">4-(cytidine-5'-diphospho)-2-C-methyl-D-erythritol kinase</fullName>
    </alternativeName>
</protein>
<dbReference type="Pfam" id="PF08544">
    <property type="entry name" value="GHMP_kinases_C"/>
    <property type="match status" value="1"/>
</dbReference>
<feature type="domain" description="GHMP kinase N-terminal" evidence="11">
    <location>
        <begin position="76"/>
        <end position="113"/>
    </location>
</feature>
<dbReference type="Pfam" id="PF00288">
    <property type="entry name" value="GHMP_kinases_N"/>
    <property type="match status" value="1"/>
</dbReference>
<dbReference type="InterPro" id="IPR020568">
    <property type="entry name" value="Ribosomal_Su5_D2-typ_SF"/>
</dbReference>
<dbReference type="InterPro" id="IPR036554">
    <property type="entry name" value="GHMP_kinase_C_sf"/>
</dbReference>
<dbReference type="InterPro" id="IPR014721">
    <property type="entry name" value="Ribsml_uS5_D2-typ_fold_subgr"/>
</dbReference>
<gene>
    <name evidence="10 13" type="primary">ispE</name>
    <name evidence="13" type="ORF">BOA8489_01152</name>
</gene>
<dbReference type="PANTHER" id="PTHR43527">
    <property type="entry name" value="4-DIPHOSPHOCYTIDYL-2-C-METHYL-D-ERYTHRITOL KINASE, CHLOROPLASTIC"/>
    <property type="match status" value="1"/>
</dbReference>
<comment type="function">
    <text evidence="10">Catalyzes the phosphorylation of the position 2 hydroxy group of 4-diphosphocytidyl-2C-methyl-D-erythritol.</text>
</comment>
<evidence type="ECO:0000256" key="7">
    <source>
        <dbReference type="ARBA" id="ARBA00022840"/>
    </source>
</evidence>
<accession>A0A238IYD6</accession>
<name>A0A238IYD6_9RHOB</name>
<evidence type="ECO:0000256" key="3">
    <source>
        <dbReference type="ARBA" id="ARBA00017473"/>
    </source>
</evidence>
<evidence type="ECO:0000256" key="6">
    <source>
        <dbReference type="ARBA" id="ARBA00022777"/>
    </source>
</evidence>
<dbReference type="NCBIfam" id="NF011202">
    <property type="entry name" value="PRK14608.1"/>
    <property type="match status" value="1"/>
</dbReference>
<evidence type="ECO:0000256" key="1">
    <source>
        <dbReference type="ARBA" id="ARBA00009684"/>
    </source>
</evidence>
<dbReference type="UniPathway" id="UPA00056">
    <property type="reaction ID" value="UER00094"/>
</dbReference>
<dbReference type="PANTHER" id="PTHR43527:SF2">
    <property type="entry name" value="4-DIPHOSPHOCYTIDYL-2-C-METHYL-D-ERYTHRITOL KINASE, CHLOROPLASTIC"/>
    <property type="match status" value="1"/>
</dbReference>
<dbReference type="GO" id="GO:0019288">
    <property type="term" value="P:isopentenyl diphosphate biosynthetic process, methylerythritol 4-phosphate pathway"/>
    <property type="evidence" value="ECO:0007669"/>
    <property type="project" value="UniProtKB-UniRule"/>
</dbReference>
<evidence type="ECO:0000256" key="4">
    <source>
        <dbReference type="ARBA" id="ARBA00022679"/>
    </source>
</evidence>
<evidence type="ECO:0000256" key="8">
    <source>
        <dbReference type="ARBA" id="ARBA00023229"/>
    </source>
</evidence>
<evidence type="ECO:0000256" key="10">
    <source>
        <dbReference type="HAMAP-Rule" id="MF_00061"/>
    </source>
</evidence>
<dbReference type="RefSeq" id="WP_093972994.1">
    <property type="nucleotide sequence ID" value="NZ_FXXQ01000002.1"/>
</dbReference>
<dbReference type="Gene3D" id="3.30.230.10">
    <property type="match status" value="1"/>
</dbReference>
<dbReference type="InterPro" id="IPR013750">
    <property type="entry name" value="GHMP_kinase_C_dom"/>
</dbReference>